<name>A0ABR5F2J3_9ACTN</name>
<evidence type="ECO:0000313" key="2">
    <source>
        <dbReference type="EMBL" id="KLL10943.1"/>
    </source>
</evidence>
<proteinExistence type="predicted"/>
<dbReference type="EMBL" id="JWIO01000022">
    <property type="protein sequence ID" value="KLL10943.1"/>
    <property type="molecule type" value="Genomic_DNA"/>
</dbReference>
<protein>
    <submittedName>
        <fullName evidence="2">Uncharacterized protein</fullName>
    </submittedName>
</protein>
<comment type="caution">
    <text evidence="2">The sequence shown here is derived from an EMBL/GenBank/DDBJ whole genome shotgun (WGS) entry which is preliminary data.</text>
</comment>
<dbReference type="Proteomes" id="UP000035425">
    <property type="component" value="Unassembled WGS sequence"/>
</dbReference>
<feature type="region of interest" description="Disordered" evidence="1">
    <location>
        <begin position="85"/>
        <end position="105"/>
    </location>
</feature>
<reference evidence="2 3" key="1">
    <citation type="submission" date="2014-12" db="EMBL/GenBank/DDBJ databases">
        <title>Frankia sp. BMG5.1 draft genome.</title>
        <authorList>
            <person name="Gtari M."/>
            <person name="Ghodhbane-Gtari F."/>
            <person name="Nouioui I."/>
            <person name="Ktari A."/>
            <person name="Hezbri K."/>
            <person name="Mimouni W."/>
            <person name="Sbissi I."/>
            <person name="Ayari A."/>
            <person name="Yamanaka T."/>
            <person name="Normand P."/>
            <person name="Tisa L.S."/>
            <person name="Boudabous A."/>
        </authorList>
    </citation>
    <scope>NUCLEOTIDE SEQUENCE [LARGE SCALE GENOMIC DNA]</scope>
    <source>
        <strain evidence="2 3">BMG5.1</strain>
    </source>
</reference>
<evidence type="ECO:0000256" key="1">
    <source>
        <dbReference type="SAM" id="MobiDB-lite"/>
    </source>
</evidence>
<accession>A0ABR5F2J3</accession>
<evidence type="ECO:0000313" key="3">
    <source>
        <dbReference type="Proteomes" id="UP000035425"/>
    </source>
</evidence>
<keyword evidence="3" id="KW-1185">Reference proteome</keyword>
<organism evidence="2 3">
    <name type="scientific">Protofrankia coriariae</name>
    <dbReference type="NCBI Taxonomy" id="1562887"/>
    <lineage>
        <taxon>Bacteria</taxon>
        <taxon>Bacillati</taxon>
        <taxon>Actinomycetota</taxon>
        <taxon>Actinomycetes</taxon>
        <taxon>Frankiales</taxon>
        <taxon>Frankiaceae</taxon>
        <taxon>Protofrankia</taxon>
    </lineage>
</organism>
<gene>
    <name evidence="2" type="ORF">FrCorBMG51_14330</name>
</gene>
<sequence>MSAVGAGFGAVGGGVHSFGSAAGFAAGAGVDGHQWLPHLDRVARLGVPDGQHARERGGHLHQRLGGLHLGDRLVDGDVLTHLHQPSDDLGVGQALTQVGEPELRT</sequence>